<protein>
    <submittedName>
        <fullName evidence="1">Uncharacterized protein</fullName>
    </submittedName>
</protein>
<gene>
    <name evidence="1" type="ORF">TcWFU_001944</name>
</gene>
<dbReference type="Proteomes" id="UP001651158">
    <property type="component" value="Unassembled WGS sequence"/>
</dbReference>
<evidence type="ECO:0000313" key="1">
    <source>
        <dbReference type="EMBL" id="KAL5108552.1"/>
    </source>
</evidence>
<name>A0ABR4QG15_9CEST</name>
<sequence length="115" mass="12893">MSSSKSSDGKNGSVDPDDEFVVPHMEIACTLNSTAYMRVLEEPFVYLHNWDSLNADVQKEVMEAFLEEARDIKDYLNSNEATCVMPAESFKVGCRQGSCTFAPVSTECDQQRLQK</sequence>
<comment type="caution">
    <text evidence="1">The sequence shown here is derived from an EMBL/GenBank/DDBJ whole genome shotgun (WGS) entry which is preliminary data.</text>
</comment>
<reference evidence="1 2" key="1">
    <citation type="journal article" date="2022" name="Front. Cell. Infect. Microbiol.">
        <title>The Genomes of Two Strains of Taenia crassiceps the Animal Model for the Study of Human Cysticercosis.</title>
        <authorList>
            <person name="Bobes R.J."/>
            <person name="Estrada K."/>
            <person name="Rios-Valencia D.G."/>
            <person name="Calderon-Gallegos A."/>
            <person name="de la Torre P."/>
            <person name="Carrero J.C."/>
            <person name="Sanchez-Flores A."/>
            <person name="Laclette J.P."/>
        </authorList>
    </citation>
    <scope>NUCLEOTIDE SEQUENCE [LARGE SCALE GENOMIC DNA]</scope>
    <source>
        <strain evidence="1">WFUcys</strain>
    </source>
</reference>
<organism evidence="1 2">
    <name type="scientific">Taenia crassiceps</name>
    <dbReference type="NCBI Taxonomy" id="6207"/>
    <lineage>
        <taxon>Eukaryota</taxon>
        <taxon>Metazoa</taxon>
        <taxon>Spiralia</taxon>
        <taxon>Lophotrochozoa</taxon>
        <taxon>Platyhelminthes</taxon>
        <taxon>Cestoda</taxon>
        <taxon>Eucestoda</taxon>
        <taxon>Cyclophyllidea</taxon>
        <taxon>Taeniidae</taxon>
        <taxon>Taenia</taxon>
    </lineage>
</organism>
<proteinExistence type="predicted"/>
<accession>A0ABR4QG15</accession>
<dbReference type="EMBL" id="JAKROA010000003">
    <property type="protein sequence ID" value="KAL5108552.1"/>
    <property type="molecule type" value="Genomic_DNA"/>
</dbReference>
<keyword evidence="2" id="KW-1185">Reference proteome</keyword>
<evidence type="ECO:0000313" key="2">
    <source>
        <dbReference type="Proteomes" id="UP001651158"/>
    </source>
</evidence>